<dbReference type="EMBL" id="DF820463">
    <property type="protein sequence ID" value="GAK55542.1"/>
    <property type="molecule type" value="Genomic_DNA"/>
</dbReference>
<dbReference type="AlphaFoldDB" id="A0A0S6WC38"/>
<comment type="catalytic activity">
    <reaction evidence="9">
        <text>GMP + ATP = GDP + ADP</text>
        <dbReference type="Rhea" id="RHEA:20780"/>
        <dbReference type="ChEBI" id="CHEBI:30616"/>
        <dbReference type="ChEBI" id="CHEBI:58115"/>
        <dbReference type="ChEBI" id="CHEBI:58189"/>
        <dbReference type="ChEBI" id="CHEBI:456216"/>
        <dbReference type="EC" id="2.7.4.8"/>
    </reaction>
</comment>
<evidence type="ECO:0000256" key="4">
    <source>
        <dbReference type="ARBA" id="ARBA00022679"/>
    </source>
</evidence>
<feature type="binding site" evidence="9">
    <location>
        <begin position="16"/>
        <end position="23"/>
    </location>
    <ligand>
        <name>ATP</name>
        <dbReference type="ChEBI" id="CHEBI:30616"/>
    </ligand>
</feature>
<dbReference type="FunFam" id="3.30.63.10:FF:000002">
    <property type="entry name" value="Guanylate kinase 1"/>
    <property type="match status" value="1"/>
</dbReference>
<comment type="subcellular location">
    <subcellularLocation>
        <location evidence="9">Cytoplasm</location>
    </subcellularLocation>
</comment>
<evidence type="ECO:0000256" key="9">
    <source>
        <dbReference type="HAMAP-Rule" id="MF_00328"/>
    </source>
</evidence>
<evidence type="ECO:0000313" key="13">
    <source>
        <dbReference type="Proteomes" id="UP000030661"/>
    </source>
</evidence>
<dbReference type="SUPFAM" id="SSF52540">
    <property type="entry name" value="P-loop containing nucleoside triphosphate hydrolases"/>
    <property type="match status" value="1"/>
</dbReference>
<keyword evidence="7 9" id="KW-0067">ATP-binding</keyword>
<dbReference type="GO" id="GO:0004385">
    <property type="term" value="F:GMP kinase activity"/>
    <property type="evidence" value="ECO:0007669"/>
    <property type="project" value="UniProtKB-UniRule"/>
</dbReference>
<dbReference type="HAMAP" id="MF_00328">
    <property type="entry name" value="Guanylate_kinase"/>
    <property type="match status" value="1"/>
</dbReference>
<keyword evidence="6 9" id="KW-0418">Kinase</keyword>
<keyword evidence="13" id="KW-1185">Reference proteome</keyword>
<comment type="function">
    <text evidence="9">Essential for recycling GMP and indirectly, cGMP.</text>
</comment>
<dbReference type="GO" id="GO:0005829">
    <property type="term" value="C:cytosol"/>
    <property type="evidence" value="ECO:0007669"/>
    <property type="project" value="TreeGrafter"/>
</dbReference>
<dbReference type="PANTHER" id="PTHR23117">
    <property type="entry name" value="GUANYLATE KINASE-RELATED"/>
    <property type="match status" value="1"/>
</dbReference>
<dbReference type="PROSITE" id="PS50052">
    <property type="entry name" value="GUANYLATE_KINASE_2"/>
    <property type="match status" value="1"/>
</dbReference>
<dbReference type="Gene3D" id="3.40.50.300">
    <property type="entry name" value="P-loop containing nucleotide triphosphate hydrolases"/>
    <property type="match status" value="1"/>
</dbReference>
<dbReference type="InterPro" id="IPR020590">
    <property type="entry name" value="Guanylate_kinase_CS"/>
</dbReference>
<name>A0A0S6WC38_VECG1</name>
<feature type="coiled-coil region" evidence="10">
    <location>
        <begin position="140"/>
        <end position="167"/>
    </location>
</feature>
<evidence type="ECO:0000256" key="2">
    <source>
        <dbReference type="ARBA" id="ARBA00012961"/>
    </source>
</evidence>
<keyword evidence="9" id="KW-0963">Cytoplasm</keyword>
<gene>
    <name evidence="9" type="primary">gmk</name>
    <name evidence="12" type="ORF">U27_02376</name>
</gene>
<evidence type="ECO:0000256" key="7">
    <source>
        <dbReference type="ARBA" id="ARBA00022840"/>
    </source>
</evidence>
<reference evidence="12" key="1">
    <citation type="journal article" date="2015" name="PeerJ">
        <title>First genomic representation of candidate bacterial phylum KSB3 points to enhanced environmental sensing as a trigger of wastewater bulking.</title>
        <authorList>
            <person name="Sekiguchi Y."/>
            <person name="Ohashi A."/>
            <person name="Parks D.H."/>
            <person name="Yamauchi T."/>
            <person name="Tyson G.W."/>
            <person name="Hugenholtz P."/>
        </authorList>
    </citation>
    <scope>NUCLEOTIDE SEQUENCE [LARGE SCALE GENOMIC DNA]</scope>
</reference>
<dbReference type="STRING" id="1499967.U27_02376"/>
<dbReference type="InterPro" id="IPR017665">
    <property type="entry name" value="Guanylate_kinase"/>
</dbReference>
<dbReference type="PROSITE" id="PS00856">
    <property type="entry name" value="GUANYLATE_KINASE_1"/>
    <property type="match status" value="1"/>
</dbReference>
<organism evidence="12">
    <name type="scientific">Vecturithrix granuli</name>
    <dbReference type="NCBI Taxonomy" id="1499967"/>
    <lineage>
        <taxon>Bacteria</taxon>
        <taxon>Candidatus Moduliflexota</taxon>
        <taxon>Candidatus Vecturitrichia</taxon>
        <taxon>Candidatus Vecturitrichales</taxon>
        <taxon>Candidatus Vecturitrichaceae</taxon>
        <taxon>Candidatus Vecturithrix</taxon>
    </lineage>
</organism>
<dbReference type="SMART" id="SM00072">
    <property type="entry name" value="GuKc"/>
    <property type="match status" value="1"/>
</dbReference>
<evidence type="ECO:0000313" key="12">
    <source>
        <dbReference type="EMBL" id="GAK55542.1"/>
    </source>
</evidence>
<dbReference type="CDD" id="cd00071">
    <property type="entry name" value="GMPK"/>
    <property type="match status" value="1"/>
</dbReference>
<proteinExistence type="inferred from homology"/>
<keyword evidence="5 9" id="KW-0547">Nucleotide-binding</keyword>
<evidence type="ECO:0000256" key="1">
    <source>
        <dbReference type="ARBA" id="ARBA00005790"/>
    </source>
</evidence>
<dbReference type="eggNOG" id="COG0194">
    <property type="taxonomic scope" value="Bacteria"/>
</dbReference>
<dbReference type="PANTHER" id="PTHR23117:SF13">
    <property type="entry name" value="GUANYLATE KINASE"/>
    <property type="match status" value="1"/>
</dbReference>
<accession>A0A0S6WC38</accession>
<protein>
    <recommendedName>
        <fullName evidence="3 9">Guanylate kinase</fullName>
        <ecNumber evidence="2 9">2.7.4.8</ecNumber>
    </recommendedName>
    <alternativeName>
        <fullName evidence="8 9">GMP kinase</fullName>
    </alternativeName>
</protein>
<evidence type="ECO:0000256" key="8">
    <source>
        <dbReference type="ARBA" id="ARBA00030128"/>
    </source>
</evidence>
<feature type="domain" description="Guanylate kinase-like" evidence="11">
    <location>
        <begin position="9"/>
        <end position="188"/>
    </location>
</feature>
<dbReference type="GO" id="GO:0005524">
    <property type="term" value="F:ATP binding"/>
    <property type="evidence" value="ECO:0007669"/>
    <property type="project" value="UniProtKB-UniRule"/>
</dbReference>
<evidence type="ECO:0000256" key="5">
    <source>
        <dbReference type="ARBA" id="ARBA00022741"/>
    </source>
</evidence>
<keyword evidence="4 9" id="KW-0808">Transferase</keyword>
<evidence type="ECO:0000256" key="6">
    <source>
        <dbReference type="ARBA" id="ARBA00022777"/>
    </source>
</evidence>
<dbReference type="InterPro" id="IPR008144">
    <property type="entry name" value="Guanylate_kin-like_dom"/>
</dbReference>
<dbReference type="Pfam" id="PF00625">
    <property type="entry name" value="Guanylate_kin"/>
    <property type="match status" value="1"/>
</dbReference>
<evidence type="ECO:0000256" key="10">
    <source>
        <dbReference type="SAM" id="Coils"/>
    </source>
</evidence>
<dbReference type="Gene3D" id="3.30.63.10">
    <property type="entry name" value="Guanylate Kinase phosphate binding domain"/>
    <property type="match status" value="1"/>
</dbReference>
<comment type="similarity">
    <text evidence="1 9">Belongs to the guanylate kinase family.</text>
</comment>
<dbReference type="InterPro" id="IPR027417">
    <property type="entry name" value="P-loop_NTPase"/>
</dbReference>
<dbReference type="NCBIfam" id="TIGR03263">
    <property type="entry name" value="guanyl_kin"/>
    <property type="match status" value="1"/>
</dbReference>
<evidence type="ECO:0000256" key="3">
    <source>
        <dbReference type="ARBA" id="ARBA00016296"/>
    </source>
</evidence>
<dbReference type="Proteomes" id="UP000030661">
    <property type="component" value="Unassembled WGS sequence"/>
</dbReference>
<keyword evidence="10" id="KW-0175">Coiled coil</keyword>
<dbReference type="EC" id="2.7.4.8" evidence="2 9"/>
<evidence type="ECO:0000259" key="11">
    <source>
        <dbReference type="PROSITE" id="PS50052"/>
    </source>
</evidence>
<dbReference type="InterPro" id="IPR008145">
    <property type="entry name" value="GK/Ca_channel_bsu"/>
</dbReference>
<sequence length="221" mass="25629">MKFVKDTHGILFVVSAPSGGGKTSLCKEVIRRLPNFEHGISYTTRKRRPTEVNGRDYHFVSEEKFMRMVADDEFVEYAYVHGNYYGTSMQSIAETLSKGKNLLIDIDVQGAKQIEERYGDEGVFIFILPPDFTLLRERLNIRQSDTEEEIERRLKKAQEEVQHYHDYDYVIINDDFHEAVKELEAIILAEECLPRRVRMVHGIEAESGGEFPEEDESSENE</sequence>
<dbReference type="HOGENOM" id="CLU_001715_1_2_0"/>